<dbReference type="InterPro" id="IPR051165">
    <property type="entry name" value="Multifunctional_ANK_Repeat"/>
</dbReference>
<feature type="repeat" description="ANK" evidence="3">
    <location>
        <begin position="588"/>
        <end position="620"/>
    </location>
</feature>
<feature type="repeat" description="ANK" evidence="3">
    <location>
        <begin position="154"/>
        <end position="187"/>
    </location>
</feature>
<dbReference type="Pfam" id="PF13857">
    <property type="entry name" value="Ank_5"/>
    <property type="match status" value="1"/>
</dbReference>
<dbReference type="Proteomes" id="UP000698800">
    <property type="component" value="Unassembled WGS sequence"/>
</dbReference>
<name>A0A9P8I4N8_9PEZI</name>
<keyword evidence="6" id="KW-1185">Reference proteome</keyword>
<dbReference type="PRINTS" id="PR01415">
    <property type="entry name" value="ANKYRIN"/>
</dbReference>
<proteinExistence type="predicted"/>
<accession>A0A9P8I4N8</accession>
<feature type="repeat" description="ANK" evidence="3">
    <location>
        <begin position="25"/>
        <end position="57"/>
    </location>
</feature>
<dbReference type="OrthoDB" id="195446at2759"/>
<feature type="repeat" description="ANK" evidence="3">
    <location>
        <begin position="687"/>
        <end position="719"/>
    </location>
</feature>
<feature type="repeat" description="ANK" evidence="3">
    <location>
        <begin position="720"/>
        <end position="744"/>
    </location>
</feature>
<dbReference type="EMBL" id="JAGHQL010000038">
    <property type="protein sequence ID" value="KAH0543148.1"/>
    <property type="molecule type" value="Genomic_DNA"/>
</dbReference>
<feature type="repeat" description="ANK" evidence="3">
    <location>
        <begin position="654"/>
        <end position="686"/>
    </location>
</feature>
<keyword evidence="1" id="KW-0677">Repeat</keyword>
<dbReference type="SUPFAM" id="SSF48403">
    <property type="entry name" value="Ankyrin repeat"/>
    <property type="match status" value="3"/>
</dbReference>
<gene>
    <name evidence="5" type="ORF">FGG08_002493</name>
</gene>
<dbReference type="PANTHER" id="PTHR24123:SF33">
    <property type="entry name" value="PROTEIN HOS4"/>
    <property type="match status" value="1"/>
</dbReference>
<comment type="caution">
    <text evidence="5">The sequence shown here is derived from an EMBL/GenBank/DDBJ whole genome shotgun (WGS) entry which is preliminary data.</text>
</comment>
<evidence type="ECO:0000256" key="3">
    <source>
        <dbReference type="PROSITE-ProRule" id="PRU00023"/>
    </source>
</evidence>
<dbReference type="InterPro" id="IPR036770">
    <property type="entry name" value="Ankyrin_rpt-contain_sf"/>
</dbReference>
<keyword evidence="2 3" id="KW-0040">ANK repeat</keyword>
<dbReference type="PROSITE" id="PS50297">
    <property type="entry name" value="ANK_REP_REGION"/>
    <property type="match status" value="10"/>
</dbReference>
<dbReference type="InterPro" id="IPR002110">
    <property type="entry name" value="Ankyrin_rpt"/>
</dbReference>
<dbReference type="PROSITE" id="PS50088">
    <property type="entry name" value="ANK_REPEAT"/>
    <property type="match status" value="12"/>
</dbReference>
<organism evidence="5 6">
    <name type="scientific">Glutinoglossum americanum</name>
    <dbReference type="NCBI Taxonomy" id="1670608"/>
    <lineage>
        <taxon>Eukaryota</taxon>
        <taxon>Fungi</taxon>
        <taxon>Dikarya</taxon>
        <taxon>Ascomycota</taxon>
        <taxon>Pezizomycotina</taxon>
        <taxon>Geoglossomycetes</taxon>
        <taxon>Geoglossales</taxon>
        <taxon>Geoglossaceae</taxon>
        <taxon>Glutinoglossum</taxon>
    </lineage>
</organism>
<evidence type="ECO:0000256" key="1">
    <source>
        <dbReference type="ARBA" id="ARBA00022737"/>
    </source>
</evidence>
<evidence type="ECO:0000256" key="4">
    <source>
        <dbReference type="SAM" id="MobiDB-lite"/>
    </source>
</evidence>
<evidence type="ECO:0000313" key="5">
    <source>
        <dbReference type="EMBL" id="KAH0543148.1"/>
    </source>
</evidence>
<feature type="repeat" description="ANK" evidence="3">
    <location>
        <begin position="523"/>
        <end position="555"/>
    </location>
</feature>
<feature type="repeat" description="ANK" evidence="3">
    <location>
        <begin position="188"/>
        <end position="221"/>
    </location>
</feature>
<evidence type="ECO:0000313" key="6">
    <source>
        <dbReference type="Proteomes" id="UP000698800"/>
    </source>
</evidence>
<dbReference type="PANTHER" id="PTHR24123">
    <property type="entry name" value="ANKYRIN REPEAT-CONTAINING"/>
    <property type="match status" value="1"/>
</dbReference>
<protein>
    <submittedName>
        <fullName evidence="5">Uncharacterized protein</fullName>
    </submittedName>
</protein>
<feature type="repeat" description="ANK" evidence="3">
    <location>
        <begin position="58"/>
        <end position="90"/>
    </location>
</feature>
<reference evidence="5" key="1">
    <citation type="submission" date="2021-03" db="EMBL/GenBank/DDBJ databases">
        <title>Comparative genomics and phylogenomic investigation of the class Geoglossomycetes provide insights into ecological specialization and systematics.</title>
        <authorList>
            <person name="Melie T."/>
            <person name="Pirro S."/>
            <person name="Miller A.N."/>
            <person name="Quandt A."/>
        </authorList>
    </citation>
    <scope>NUCLEOTIDE SEQUENCE</scope>
    <source>
        <strain evidence="5">GBOQ0MN5Z8</strain>
    </source>
</reference>
<dbReference type="Gene3D" id="1.25.40.20">
    <property type="entry name" value="Ankyrin repeat-containing domain"/>
    <property type="match status" value="3"/>
</dbReference>
<dbReference type="Pfam" id="PF00023">
    <property type="entry name" value="Ank"/>
    <property type="match status" value="1"/>
</dbReference>
<feature type="repeat" description="ANK" evidence="3">
    <location>
        <begin position="863"/>
        <end position="895"/>
    </location>
</feature>
<evidence type="ECO:0000256" key="2">
    <source>
        <dbReference type="ARBA" id="ARBA00023043"/>
    </source>
</evidence>
<dbReference type="AlphaFoldDB" id="A0A9P8I4N8"/>
<dbReference type="Pfam" id="PF12796">
    <property type="entry name" value="Ank_2"/>
    <property type="match status" value="5"/>
</dbReference>
<sequence>MSTGTLLTLGQIVGDDSYLFYDSLTWNSALHTAASKGQLNIVRALVSCGFPVDLQNASGQSALHLATLDRRIHLCEYLLEAGADPLLEDDNNTTSLDIATRLDDFVLVDLLLSTNPPLQCPSRYLATALGLGQEEVIRAFIHNGFSLRIRDASYGGTLLHAMAMISHDLSIFLRLLDEGVDVNARDYMGASALHVAAQKSPSPEVLQLLLDAGADINAVDNSEFRGTPLFAAILSGNILKVKILIDGGANLFWKLSPKRTMLHIAAQDGIPELVELLIKRGVDVNGLDENGSTAAYYAAGGGRIDAIKVMLNHGLELRKEQGQTMKVALQEGNVELVQLLLDHGASFSFGRDISHAWASKKGKNMPLLLLFCRNASTVELGEEDGGDGTGGLRTSRKGARSREELVGSGRLGLGPGGDRIELDMGEVDMGESGGEAAVGSVDRATGDPPSSNISCPHSLLKHAMAFRQYEAVAAAIECSADVSSMPKTALGLLCLVCAEYNLVQGIKALVTAGAPTTNTAAPYGWTALHIAAWKGNLEIVRIARAGGWDMCAVDKLGDSAMHIAASRGHTDIIEELFGEVDVRQGTLDGNTALHFAAGQGNGHIVSRLIEGGAIVNKADDGGLIPLHFACQHNRLDAADVLVGARSDLCRTDITGASPLHYSARYDSKEVLEFLLSLDVDLDMRTVDGSTPLHLAAEHGAFSVLQPLLDAGADPNLLNSHGKSPLEVAVSNKNIEIVKLLISRSQVRWQAHRSTHILFRAFQSGDRQVAAFVLSAMKSELGEKKARAVIRKMYPELLAELLTDPESTVSVCSLLVPYLPKGDHLKYMLAYHLLMSCIKYSDNTEMVRSLLNVHPTLARQVTQAGWRPLHSACKHGRSATVKILLRYGAEVDKEALDSKQTPLDLARKYSPDSGVIEIIERHQAITRAIKRHPQSRIARISSYP</sequence>
<feature type="repeat" description="ANK" evidence="3">
    <location>
        <begin position="257"/>
        <end position="289"/>
    </location>
</feature>
<dbReference type="SMART" id="SM00248">
    <property type="entry name" value="ANK"/>
    <property type="match status" value="18"/>
</dbReference>
<feature type="repeat" description="ANK" evidence="3">
    <location>
        <begin position="290"/>
        <end position="322"/>
    </location>
</feature>
<feature type="region of interest" description="Disordered" evidence="4">
    <location>
        <begin position="382"/>
        <end position="410"/>
    </location>
</feature>